<name>A0A919UZG8_9ACTN</name>
<accession>A0A919UZG8</accession>
<feature type="transmembrane region" description="Helical" evidence="1">
    <location>
        <begin position="71"/>
        <end position="91"/>
    </location>
</feature>
<gene>
    <name evidence="2" type="ORF">Sru01_05500</name>
</gene>
<evidence type="ECO:0000313" key="2">
    <source>
        <dbReference type="EMBL" id="GII75568.1"/>
    </source>
</evidence>
<sequence length="94" mass="8984">MTRGRVGLPYLLVLAGAAAGLGAMALGLPAWAGSLVVSAALLGGAVARLAGPDGGQGLLAVRGRRADAVTFALIGGALAVVALTVALPEIVGRG</sequence>
<evidence type="ECO:0000256" key="1">
    <source>
        <dbReference type="SAM" id="Phobius"/>
    </source>
</evidence>
<organism evidence="2 3">
    <name type="scientific">Sphaerisporangium rufum</name>
    <dbReference type="NCBI Taxonomy" id="1381558"/>
    <lineage>
        <taxon>Bacteria</taxon>
        <taxon>Bacillati</taxon>
        <taxon>Actinomycetota</taxon>
        <taxon>Actinomycetes</taxon>
        <taxon>Streptosporangiales</taxon>
        <taxon>Streptosporangiaceae</taxon>
        <taxon>Sphaerisporangium</taxon>
    </lineage>
</organism>
<proteinExistence type="predicted"/>
<dbReference type="Pfam" id="PF11222">
    <property type="entry name" value="DUF3017"/>
    <property type="match status" value="1"/>
</dbReference>
<dbReference type="RefSeq" id="WP_203982222.1">
    <property type="nucleotide sequence ID" value="NZ_BOOU01000007.1"/>
</dbReference>
<feature type="transmembrane region" description="Helical" evidence="1">
    <location>
        <begin position="7"/>
        <end position="25"/>
    </location>
</feature>
<comment type="caution">
    <text evidence="2">The sequence shown here is derived from an EMBL/GenBank/DDBJ whole genome shotgun (WGS) entry which is preliminary data.</text>
</comment>
<dbReference type="InterPro" id="IPR021385">
    <property type="entry name" value="DUF3017"/>
</dbReference>
<keyword evidence="1" id="KW-0812">Transmembrane</keyword>
<protein>
    <recommendedName>
        <fullName evidence="4">DUF3017 domain-containing protein</fullName>
    </recommendedName>
</protein>
<keyword evidence="3" id="KW-1185">Reference proteome</keyword>
<feature type="transmembrane region" description="Helical" evidence="1">
    <location>
        <begin position="31"/>
        <end position="50"/>
    </location>
</feature>
<reference evidence="2" key="1">
    <citation type="submission" date="2021-01" db="EMBL/GenBank/DDBJ databases">
        <title>Whole genome shotgun sequence of Sphaerisporangium rufum NBRC 109079.</title>
        <authorList>
            <person name="Komaki H."/>
            <person name="Tamura T."/>
        </authorList>
    </citation>
    <scope>NUCLEOTIDE SEQUENCE</scope>
    <source>
        <strain evidence="2">NBRC 109079</strain>
    </source>
</reference>
<evidence type="ECO:0008006" key="4">
    <source>
        <dbReference type="Google" id="ProtNLM"/>
    </source>
</evidence>
<evidence type="ECO:0000313" key="3">
    <source>
        <dbReference type="Proteomes" id="UP000655287"/>
    </source>
</evidence>
<dbReference type="Proteomes" id="UP000655287">
    <property type="component" value="Unassembled WGS sequence"/>
</dbReference>
<keyword evidence="1" id="KW-0472">Membrane</keyword>
<keyword evidence="1" id="KW-1133">Transmembrane helix</keyword>
<dbReference type="EMBL" id="BOOU01000007">
    <property type="protein sequence ID" value="GII75568.1"/>
    <property type="molecule type" value="Genomic_DNA"/>
</dbReference>
<dbReference type="AlphaFoldDB" id="A0A919UZG8"/>